<sequence length="192" mass="23137">MTPHIWREGVKIELVEKIFAMPVYAGYAVDITLLWAIRRRRRTNRLQNNSNKQSESLIEKIISIWNGSKKDEKHQTKPSDFQIPFIHLCATMWHESELEMKTLLRSIFRLNEYQSWDTIKQYNKLKGNRKTRPNKAYFQFDAHIFFDDAFKENKTKITEKMPGKKQKFQRHRGTNLNTFAEDFLRYFEETAR</sequence>
<accession>A0A8B8DMQ8</accession>
<protein>
    <submittedName>
        <fullName evidence="3">Uncharacterized protein LOC111128243</fullName>
    </submittedName>
</protein>
<dbReference type="GeneID" id="111128243"/>
<dbReference type="AlphaFoldDB" id="A0A8B8DMQ8"/>
<keyword evidence="1" id="KW-0812">Transmembrane</keyword>
<keyword evidence="1" id="KW-0472">Membrane</keyword>
<evidence type="ECO:0000313" key="3">
    <source>
        <dbReference type="RefSeq" id="XP_022329457.1"/>
    </source>
</evidence>
<dbReference type="Proteomes" id="UP000694844">
    <property type="component" value="Chromosome 4"/>
</dbReference>
<evidence type="ECO:0000256" key="1">
    <source>
        <dbReference type="SAM" id="Phobius"/>
    </source>
</evidence>
<dbReference type="KEGG" id="cvn:111128243"/>
<feature type="transmembrane region" description="Helical" evidence="1">
    <location>
        <begin position="18"/>
        <end position="37"/>
    </location>
</feature>
<proteinExistence type="predicted"/>
<dbReference type="RefSeq" id="XP_022329457.1">
    <property type="nucleotide sequence ID" value="XM_022473749.1"/>
</dbReference>
<keyword evidence="2" id="KW-1185">Reference proteome</keyword>
<evidence type="ECO:0000313" key="2">
    <source>
        <dbReference type="Proteomes" id="UP000694844"/>
    </source>
</evidence>
<gene>
    <name evidence="3" type="primary">LOC111128243</name>
</gene>
<keyword evidence="1" id="KW-1133">Transmembrane helix</keyword>
<reference evidence="3" key="1">
    <citation type="submission" date="2025-08" db="UniProtKB">
        <authorList>
            <consortium name="RefSeq"/>
        </authorList>
    </citation>
    <scope>IDENTIFICATION</scope>
    <source>
        <tissue evidence="3">Whole sample</tissue>
    </source>
</reference>
<name>A0A8B8DMQ8_CRAVI</name>
<organism evidence="2 3">
    <name type="scientific">Crassostrea virginica</name>
    <name type="common">Eastern oyster</name>
    <dbReference type="NCBI Taxonomy" id="6565"/>
    <lineage>
        <taxon>Eukaryota</taxon>
        <taxon>Metazoa</taxon>
        <taxon>Spiralia</taxon>
        <taxon>Lophotrochozoa</taxon>
        <taxon>Mollusca</taxon>
        <taxon>Bivalvia</taxon>
        <taxon>Autobranchia</taxon>
        <taxon>Pteriomorphia</taxon>
        <taxon>Ostreida</taxon>
        <taxon>Ostreoidea</taxon>
        <taxon>Ostreidae</taxon>
        <taxon>Crassostrea</taxon>
    </lineage>
</organism>